<organism evidence="2 3">
    <name type="scientific">Eumeta variegata</name>
    <name type="common">Bagworm moth</name>
    <name type="synonym">Eumeta japonica</name>
    <dbReference type="NCBI Taxonomy" id="151549"/>
    <lineage>
        <taxon>Eukaryota</taxon>
        <taxon>Metazoa</taxon>
        <taxon>Ecdysozoa</taxon>
        <taxon>Arthropoda</taxon>
        <taxon>Hexapoda</taxon>
        <taxon>Insecta</taxon>
        <taxon>Pterygota</taxon>
        <taxon>Neoptera</taxon>
        <taxon>Endopterygota</taxon>
        <taxon>Lepidoptera</taxon>
        <taxon>Glossata</taxon>
        <taxon>Ditrysia</taxon>
        <taxon>Tineoidea</taxon>
        <taxon>Psychidae</taxon>
        <taxon>Oiketicinae</taxon>
        <taxon>Eumeta</taxon>
    </lineage>
</organism>
<protein>
    <submittedName>
        <fullName evidence="2">Uncharacterized protein</fullName>
    </submittedName>
</protein>
<evidence type="ECO:0000313" key="3">
    <source>
        <dbReference type="Proteomes" id="UP000299102"/>
    </source>
</evidence>
<reference evidence="2 3" key="1">
    <citation type="journal article" date="2019" name="Commun. Biol.">
        <title>The bagworm genome reveals a unique fibroin gene that provides high tensile strength.</title>
        <authorList>
            <person name="Kono N."/>
            <person name="Nakamura H."/>
            <person name="Ohtoshi R."/>
            <person name="Tomita M."/>
            <person name="Numata K."/>
            <person name="Arakawa K."/>
        </authorList>
    </citation>
    <scope>NUCLEOTIDE SEQUENCE [LARGE SCALE GENOMIC DNA]</scope>
</reference>
<sequence length="205" mass="23363">MNKNFVKKFEFLARSQSPFVGERRMRFLALEYRPKGGVLGEIYSSSNGPQWRATCAHLLPLQSPGRCRLQDEKRSPSPTKPLACPRHRSAYEEKTKLTFSIGKSPTWSGWSSPDAEYPWSFHIRKKKVARWCAEFKRERTSTKDDPSLGSPNNGSGGRNGKEKQKNSFSSSSYLLRFMDEETKISTCSVHSILHELVGMKKVSVR</sequence>
<comment type="caution">
    <text evidence="2">The sequence shown here is derived from an EMBL/GenBank/DDBJ whole genome shotgun (WGS) entry which is preliminary data.</text>
</comment>
<evidence type="ECO:0000313" key="2">
    <source>
        <dbReference type="EMBL" id="GBP19721.1"/>
    </source>
</evidence>
<dbReference type="Proteomes" id="UP000299102">
    <property type="component" value="Unassembled WGS sequence"/>
</dbReference>
<dbReference type="AlphaFoldDB" id="A0A4C1U048"/>
<feature type="region of interest" description="Disordered" evidence="1">
    <location>
        <begin position="141"/>
        <end position="167"/>
    </location>
</feature>
<dbReference type="EMBL" id="BGZK01000111">
    <property type="protein sequence ID" value="GBP19721.1"/>
    <property type="molecule type" value="Genomic_DNA"/>
</dbReference>
<feature type="region of interest" description="Disordered" evidence="1">
    <location>
        <begin position="67"/>
        <end position="87"/>
    </location>
</feature>
<keyword evidence="3" id="KW-1185">Reference proteome</keyword>
<proteinExistence type="predicted"/>
<name>A0A4C1U048_EUMVA</name>
<accession>A0A4C1U048</accession>
<gene>
    <name evidence="2" type="ORF">EVAR_8881_1</name>
</gene>
<evidence type="ECO:0000256" key="1">
    <source>
        <dbReference type="SAM" id="MobiDB-lite"/>
    </source>
</evidence>